<dbReference type="InterPro" id="IPR011012">
    <property type="entry name" value="Longin-like_dom_sf"/>
</dbReference>
<feature type="transmembrane region" description="Helical" evidence="25">
    <location>
        <begin position="188"/>
        <end position="207"/>
    </location>
</feature>
<dbReference type="InterPro" id="IPR042855">
    <property type="entry name" value="V_SNARE_CC"/>
</dbReference>
<dbReference type="GO" id="GO:0005794">
    <property type="term" value="C:Golgi apparatus"/>
    <property type="evidence" value="ECO:0007669"/>
    <property type="project" value="UniProtKB-SubCell"/>
</dbReference>
<dbReference type="Gene3D" id="3.30.450.50">
    <property type="entry name" value="Longin domain"/>
    <property type="match status" value="1"/>
</dbReference>
<dbReference type="GO" id="GO:0120025">
    <property type="term" value="C:plasma membrane bounded cell projection"/>
    <property type="evidence" value="ECO:0007669"/>
    <property type="project" value="UniProtKB-ARBA"/>
</dbReference>
<keyword evidence="3" id="KW-0813">Transport</keyword>
<evidence type="ECO:0000256" key="14">
    <source>
        <dbReference type="ARBA" id="ARBA00023228"/>
    </source>
</evidence>
<dbReference type="GO" id="GO:0006906">
    <property type="term" value="P:vesicle fusion"/>
    <property type="evidence" value="ECO:0007669"/>
    <property type="project" value="TreeGrafter"/>
</dbReference>
<evidence type="ECO:0000256" key="20">
    <source>
        <dbReference type="ARBA" id="ARBA00037863"/>
    </source>
</evidence>
<comment type="subcellular location">
    <subcellularLocation>
        <location evidence="21">Cytoplasmic vesicle</location>
        <location evidence="21">Phagosome membrane</location>
        <topology evidence="21">Single-pass type IV membrane protein</topology>
    </subcellularLocation>
    <subcellularLocation>
        <location evidence="18">Cytoplasmic vesicle</location>
        <location evidence="18">Secretory vesicle membrane</location>
        <topology evidence="18">Single-pass type IV membrane protein</topology>
    </subcellularLocation>
    <subcellularLocation>
        <location evidence="1">Endoplasmic reticulum membrane</location>
        <topology evidence="1">Single-pass type IV membrane protein</topology>
    </subcellularLocation>
    <subcellularLocation>
        <location evidence="17">Golgi apparatus</location>
        <location evidence="17">trans-Golgi network membrane</location>
        <topology evidence="17">Single-pass type IV membrane protein</topology>
    </subcellularLocation>
    <subcellularLocation>
        <location evidence="19">Late endosome membrane</location>
        <topology evidence="19">Single-pass type IV membrane protein</topology>
    </subcellularLocation>
    <subcellularLocation>
        <location evidence="20">Lysosome membrane</location>
        <topology evidence="20">Single-pass type IV membrane protein</topology>
    </subcellularLocation>
    <subcellularLocation>
        <location evidence="16">Synapse</location>
    </subcellularLocation>
</comment>
<evidence type="ECO:0000256" key="13">
    <source>
        <dbReference type="ARBA" id="ARBA00023136"/>
    </source>
</evidence>
<evidence type="ECO:0000256" key="5">
    <source>
        <dbReference type="ARBA" id="ARBA00022753"/>
    </source>
</evidence>
<keyword evidence="5" id="KW-0967">Endosome</keyword>
<dbReference type="FunFam" id="1.20.5.110:FF:000004">
    <property type="entry name" value="Vesicle-associated membrane protein 7"/>
    <property type="match status" value="1"/>
</dbReference>
<dbReference type="GO" id="GO:0005765">
    <property type="term" value="C:lysosomal membrane"/>
    <property type="evidence" value="ECO:0007669"/>
    <property type="project" value="UniProtKB-SubCell"/>
</dbReference>
<evidence type="ECO:0000256" key="4">
    <source>
        <dbReference type="ARBA" id="ARBA00022692"/>
    </source>
</evidence>
<dbReference type="CDD" id="cd15871">
    <property type="entry name" value="R-SNARE_VAMP7"/>
    <property type="match status" value="1"/>
</dbReference>
<dbReference type="GO" id="GO:0031201">
    <property type="term" value="C:SNARE complex"/>
    <property type="evidence" value="ECO:0007669"/>
    <property type="project" value="TreeGrafter"/>
</dbReference>
<accession>A0A0B7AQ06</accession>
<keyword evidence="4 25" id="KW-0812">Transmembrane</keyword>
<sequence>MPILFAVVARGTTVLAKYASCAGNFTEVAEQILLKIPQENSKLTYSHGRFLFHYVTEDRIVYLCITDDEFERSKAFLFLQEIKHRFQSQYGVRAQTALPYAMNSDFSQTIASQMRNVSEDRLDQVTKVQDQVEELKSVMVQNIDQLAERGERLELLVDKAEDLSANSVTFKRTSQTLARSLWWKNVKLLVIIAAVVIIIIYLIVSAACGGLDWPCHK</sequence>
<dbReference type="CDD" id="cd14824">
    <property type="entry name" value="Longin"/>
    <property type="match status" value="1"/>
</dbReference>
<organism evidence="28">
    <name type="scientific">Arion vulgaris</name>
    <dbReference type="NCBI Taxonomy" id="1028688"/>
    <lineage>
        <taxon>Eukaryota</taxon>
        <taxon>Metazoa</taxon>
        <taxon>Spiralia</taxon>
        <taxon>Lophotrochozoa</taxon>
        <taxon>Mollusca</taxon>
        <taxon>Gastropoda</taxon>
        <taxon>Heterobranchia</taxon>
        <taxon>Euthyneura</taxon>
        <taxon>Panpulmonata</taxon>
        <taxon>Eupulmonata</taxon>
        <taxon>Stylommatophora</taxon>
        <taxon>Helicina</taxon>
        <taxon>Arionoidea</taxon>
        <taxon>Arionidae</taxon>
        <taxon>Arion</taxon>
    </lineage>
</organism>
<comment type="similarity">
    <text evidence="2">Belongs to the synaptobrevin family.</text>
</comment>
<dbReference type="GO" id="GO:0006887">
    <property type="term" value="P:exocytosis"/>
    <property type="evidence" value="ECO:0007669"/>
    <property type="project" value="TreeGrafter"/>
</dbReference>
<keyword evidence="15" id="KW-0968">Cytoplasmic vesicle</keyword>
<evidence type="ECO:0000256" key="6">
    <source>
        <dbReference type="ARBA" id="ARBA00022824"/>
    </source>
</evidence>
<evidence type="ECO:0000256" key="23">
    <source>
        <dbReference type="ARBA" id="ARBA00042194"/>
    </source>
</evidence>
<dbReference type="SUPFAM" id="SSF58038">
    <property type="entry name" value="SNARE fusion complex"/>
    <property type="match status" value="1"/>
</dbReference>
<evidence type="ECO:0000256" key="24">
    <source>
        <dbReference type="PROSITE-ProRule" id="PRU00290"/>
    </source>
</evidence>
<keyword evidence="7" id="KW-0653">Protein transport</keyword>
<evidence type="ECO:0000256" key="12">
    <source>
        <dbReference type="ARBA" id="ARBA00023054"/>
    </source>
</evidence>
<evidence type="ECO:0000256" key="15">
    <source>
        <dbReference type="ARBA" id="ARBA00023329"/>
    </source>
</evidence>
<evidence type="ECO:0000256" key="2">
    <source>
        <dbReference type="ARBA" id="ARBA00008025"/>
    </source>
</evidence>
<evidence type="ECO:0000256" key="3">
    <source>
        <dbReference type="ARBA" id="ARBA00022448"/>
    </source>
</evidence>
<dbReference type="InterPro" id="IPR010908">
    <property type="entry name" value="Longin_dom"/>
</dbReference>
<dbReference type="InterPro" id="IPR051097">
    <property type="entry name" value="Synaptobrevin-like_transport"/>
</dbReference>
<name>A0A0B7AQ06_9EUPU</name>
<keyword evidence="9 25" id="KW-1133">Transmembrane helix</keyword>
<dbReference type="PANTHER" id="PTHR21136:SF179">
    <property type="entry name" value="VESICLE ASSOCIATED MEMBRANE PROTEIN 7-RELATED"/>
    <property type="match status" value="1"/>
</dbReference>
<feature type="domain" description="V-SNARE coiled-coil homology" evidence="27">
    <location>
        <begin position="124"/>
        <end position="184"/>
    </location>
</feature>
<evidence type="ECO:0000256" key="11">
    <source>
        <dbReference type="ARBA" id="ARBA00023034"/>
    </source>
</evidence>
<keyword evidence="6" id="KW-0256">Endoplasmic reticulum</keyword>
<evidence type="ECO:0000256" key="18">
    <source>
        <dbReference type="ARBA" id="ARBA00037803"/>
    </source>
</evidence>
<evidence type="ECO:0000259" key="26">
    <source>
        <dbReference type="PROSITE" id="PS50859"/>
    </source>
</evidence>
<dbReference type="GO" id="GO:0005789">
    <property type="term" value="C:endoplasmic reticulum membrane"/>
    <property type="evidence" value="ECO:0007669"/>
    <property type="project" value="UniProtKB-SubCell"/>
</dbReference>
<dbReference type="PANTHER" id="PTHR21136">
    <property type="entry name" value="SNARE PROTEINS"/>
    <property type="match status" value="1"/>
</dbReference>
<keyword evidence="11" id="KW-0333">Golgi apparatus</keyword>
<dbReference type="GO" id="GO:0030670">
    <property type="term" value="C:phagocytic vesicle membrane"/>
    <property type="evidence" value="ECO:0007669"/>
    <property type="project" value="UniProtKB-SubCell"/>
</dbReference>
<evidence type="ECO:0000256" key="1">
    <source>
        <dbReference type="ARBA" id="ARBA00004163"/>
    </source>
</evidence>
<keyword evidence="12 24" id="KW-0175">Coiled coil</keyword>
<evidence type="ECO:0000256" key="25">
    <source>
        <dbReference type="SAM" id="Phobius"/>
    </source>
</evidence>
<dbReference type="GO" id="GO:0005484">
    <property type="term" value="F:SNAP receptor activity"/>
    <property type="evidence" value="ECO:0007669"/>
    <property type="project" value="TreeGrafter"/>
</dbReference>
<dbReference type="PROSITE" id="PS50859">
    <property type="entry name" value="LONGIN"/>
    <property type="match status" value="1"/>
</dbReference>
<dbReference type="FunFam" id="3.30.450.50:FF:000006">
    <property type="entry name" value="Vesicle-associated membrane protein 7"/>
    <property type="match status" value="1"/>
</dbReference>
<dbReference type="GO" id="GO:0030658">
    <property type="term" value="C:transport vesicle membrane"/>
    <property type="evidence" value="ECO:0007669"/>
    <property type="project" value="UniProtKB-SubCell"/>
</dbReference>
<dbReference type="GO" id="GO:0045202">
    <property type="term" value="C:synapse"/>
    <property type="evidence" value="ECO:0007669"/>
    <property type="project" value="UniProtKB-SubCell"/>
</dbReference>
<dbReference type="GO" id="GO:0000149">
    <property type="term" value="F:SNARE binding"/>
    <property type="evidence" value="ECO:0007669"/>
    <property type="project" value="TreeGrafter"/>
</dbReference>
<evidence type="ECO:0000313" key="28">
    <source>
        <dbReference type="EMBL" id="CEK81955.1"/>
    </source>
</evidence>
<protein>
    <recommendedName>
        <fullName evidence="22">Vesicle-associated membrane protein 7</fullName>
    </recommendedName>
    <alternativeName>
        <fullName evidence="23">Synaptobrevin-like protein 1</fullName>
    </alternativeName>
</protein>
<keyword evidence="10" id="KW-0770">Synapse</keyword>
<evidence type="ECO:0000256" key="22">
    <source>
        <dbReference type="ARBA" id="ARBA00039269"/>
    </source>
</evidence>
<evidence type="ECO:0000256" key="7">
    <source>
        <dbReference type="ARBA" id="ARBA00022927"/>
    </source>
</evidence>
<dbReference type="GO" id="GO:0015031">
    <property type="term" value="P:protein transport"/>
    <property type="evidence" value="ECO:0007669"/>
    <property type="project" value="UniProtKB-KW"/>
</dbReference>
<dbReference type="PRINTS" id="PR00219">
    <property type="entry name" value="SYNAPTOBREVN"/>
</dbReference>
<evidence type="ECO:0000256" key="16">
    <source>
        <dbReference type="ARBA" id="ARBA00034103"/>
    </source>
</evidence>
<evidence type="ECO:0000259" key="27">
    <source>
        <dbReference type="PROSITE" id="PS50892"/>
    </source>
</evidence>
<dbReference type="Pfam" id="PF00957">
    <property type="entry name" value="Synaptobrevin"/>
    <property type="match status" value="1"/>
</dbReference>
<reference evidence="28" key="1">
    <citation type="submission" date="2014-12" db="EMBL/GenBank/DDBJ databases">
        <title>Insight into the proteome of Arion vulgaris.</title>
        <authorList>
            <person name="Aradska J."/>
            <person name="Bulat T."/>
            <person name="Smidak R."/>
            <person name="Sarate P."/>
            <person name="Gangsoo J."/>
            <person name="Sialana F."/>
            <person name="Bilban M."/>
            <person name="Lubec G."/>
        </authorList>
    </citation>
    <scope>NUCLEOTIDE SEQUENCE</scope>
    <source>
        <tissue evidence="28">Skin</tissue>
    </source>
</reference>
<evidence type="ECO:0000256" key="9">
    <source>
        <dbReference type="ARBA" id="ARBA00022989"/>
    </source>
</evidence>
<evidence type="ECO:0000256" key="10">
    <source>
        <dbReference type="ARBA" id="ARBA00023018"/>
    </source>
</evidence>
<keyword evidence="8" id="KW-0735">Signal-anchor</keyword>
<dbReference type="SUPFAM" id="SSF64356">
    <property type="entry name" value="SNARE-like"/>
    <property type="match status" value="1"/>
</dbReference>
<dbReference type="PROSITE" id="PS50892">
    <property type="entry name" value="V_SNARE"/>
    <property type="match status" value="1"/>
</dbReference>
<dbReference type="EMBL" id="HACG01035090">
    <property type="protein sequence ID" value="CEK81955.1"/>
    <property type="molecule type" value="Transcribed_RNA"/>
</dbReference>
<dbReference type="GO" id="GO:0031902">
    <property type="term" value="C:late endosome membrane"/>
    <property type="evidence" value="ECO:0007669"/>
    <property type="project" value="UniProtKB-SubCell"/>
</dbReference>
<gene>
    <name evidence="28" type="primary">ORF128867</name>
</gene>
<dbReference type="Pfam" id="PF13774">
    <property type="entry name" value="Longin"/>
    <property type="match status" value="1"/>
</dbReference>
<keyword evidence="13 25" id="KW-0472">Membrane</keyword>
<evidence type="ECO:0000256" key="8">
    <source>
        <dbReference type="ARBA" id="ARBA00022968"/>
    </source>
</evidence>
<dbReference type="Gene3D" id="1.20.5.110">
    <property type="match status" value="1"/>
</dbReference>
<evidence type="ECO:0000256" key="17">
    <source>
        <dbReference type="ARBA" id="ARBA00037801"/>
    </source>
</evidence>
<dbReference type="AlphaFoldDB" id="A0A0B7AQ06"/>
<evidence type="ECO:0000256" key="21">
    <source>
        <dbReference type="ARBA" id="ARBA00037875"/>
    </source>
</evidence>
<dbReference type="InterPro" id="IPR001388">
    <property type="entry name" value="Synaptobrevin-like"/>
</dbReference>
<feature type="domain" description="Longin" evidence="26">
    <location>
        <begin position="7"/>
        <end position="110"/>
    </location>
</feature>
<proteinExistence type="inferred from homology"/>
<dbReference type="SMART" id="SM01270">
    <property type="entry name" value="Longin"/>
    <property type="match status" value="1"/>
</dbReference>
<keyword evidence="14" id="KW-0458">Lysosome</keyword>
<evidence type="ECO:0000256" key="19">
    <source>
        <dbReference type="ARBA" id="ARBA00037845"/>
    </source>
</evidence>